<name>A0ABX3UWW0_9GAMM</name>
<keyword evidence="1" id="KW-0472">Membrane</keyword>
<evidence type="ECO:0000313" key="3">
    <source>
        <dbReference type="Proteomes" id="UP000193785"/>
    </source>
</evidence>
<organism evidence="2 3">
    <name type="scientific">Pantoea septica</name>
    <dbReference type="NCBI Taxonomy" id="472695"/>
    <lineage>
        <taxon>Bacteria</taxon>
        <taxon>Pseudomonadati</taxon>
        <taxon>Pseudomonadota</taxon>
        <taxon>Gammaproteobacteria</taxon>
        <taxon>Enterobacterales</taxon>
        <taxon>Erwiniaceae</taxon>
        <taxon>Pantoea</taxon>
    </lineage>
</organism>
<feature type="transmembrane region" description="Helical" evidence="1">
    <location>
        <begin position="29"/>
        <end position="50"/>
    </location>
</feature>
<comment type="caution">
    <text evidence="2">The sequence shown here is derived from an EMBL/GenBank/DDBJ whole genome shotgun (WGS) entry which is preliminary data.</text>
</comment>
<reference evidence="2 3" key="1">
    <citation type="journal article" date="2017" name="Antonie Van Leeuwenhoek">
        <title>Phylogenomic resolution of the bacterial genus Pantoea and its relationship with Erwinia and Tatumella.</title>
        <authorList>
            <person name="Palmer M."/>
            <person name="Steenkamp E.T."/>
            <person name="Coetzee M.P."/>
            <person name="Chan W.Y."/>
            <person name="van Zyl E."/>
            <person name="De Maayer P."/>
            <person name="Coutinho T.A."/>
            <person name="Blom J."/>
            <person name="Smits T.H."/>
            <person name="Duffy B."/>
            <person name="Venter S.N."/>
        </authorList>
    </citation>
    <scope>NUCLEOTIDE SEQUENCE [LARGE SCALE GENOMIC DNA]</scope>
    <source>
        <strain evidence="2 3">LMG 5345</strain>
    </source>
</reference>
<dbReference type="EMBL" id="MLJJ01000006">
    <property type="protein sequence ID" value="ORN01956.1"/>
    <property type="molecule type" value="Genomic_DNA"/>
</dbReference>
<evidence type="ECO:0000313" key="2">
    <source>
        <dbReference type="EMBL" id="ORN01956.1"/>
    </source>
</evidence>
<gene>
    <name evidence="2" type="ORF">HA46_04795</name>
</gene>
<protein>
    <submittedName>
        <fullName evidence="2">Uncharacterized protein</fullName>
    </submittedName>
</protein>
<proteinExistence type="predicted"/>
<accession>A0ABX3UWW0</accession>
<dbReference type="Proteomes" id="UP000193785">
    <property type="component" value="Unassembled WGS sequence"/>
</dbReference>
<keyword evidence="1" id="KW-1133">Transmembrane helix</keyword>
<keyword evidence="1" id="KW-0812">Transmembrane</keyword>
<evidence type="ECO:0000256" key="1">
    <source>
        <dbReference type="SAM" id="Phobius"/>
    </source>
</evidence>
<sequence length="77" mass="8684">MPADLCGQFFARFDDKAVRRRLLPSGIQIFILILILNVIFYILIIFWHLIPLSAGDIFYAAWDLAVAGNGIDIIGTF</sequence>
<keyword evidence="3" id="KW-1185">Reference proteome</keyword>